<protein>
    <submittedName>
        <fullName evidence="5 6">Ras association domain-containing protein 10</fullName>
    </submittedName>
</protein>
<dbReference type="InterPro" id="IPR048945">
    <property type="entry name" value="RASSF8/10_RA"/>
</dbReference>
<gene>
    <name evidence="6" type="primary">LOC108890763</name>
    <name evidence="5" type="synonym">rassf10b</name>
</gene>
<dbReference type="PANTHER" id="PTHR15286:SF13">
    <property type="entry name" value="RAS ASSOCIATION DOMAIN-CONTAINING PROTEIN 10"/>
    <property type="match status" value="1"/>
</dbReference>
<feature type="domain" description="Ras-associating" evidence="3">
    <location>
        <begin position="1"/>
        <end position="93"/>
    </location>
</feature>
<dbReference type="KEGG" id="lcf:108890625"/>
<keyword evidence="1" id="KW-0175">Coiled coil</keyword>
<dbReference type="GeneID" id="108890625"/>
<dbReference type="PROSITE" id="PS50200">
    <property type="entry name" value="RA"/>
    <property type="match status" value="1"/>
</dbReference>
<feature type="coiled-coil region" evidence="1">
    <location>
        <begin position="137"/>
        <end position="199"/>
    </location>
</feature>
<dbReference type="RefSeq" id="XP_018543097.1">
    <property type="nucleotide sequence ID" value="XM_018687581.2"/>
</dbReference>
<evidence type="ECO:0000313" key="4">
    <source>
        <dbReference type="Proteomes" id="UP000694890"/>
    </source>
</evidence>
<evidence type="ECO:0000256" key="2">
    <source>
        <dbReference type="SAM" id="MobiDB-lite"/>
    </source>
</evidence>
<dbReference type="Proteomes" id="UP000694890">
    <property type="component" value="Linkage group LG2"/>
</dbReference>
<dbReference type="InterPro" id="IPR000159">
    <property type="entry name" value="RA_dom"/>
</dbReference>
<dbReference type="KEGG" id="lcf:108890763"/>
<dbReference type="InterPro" id="IPR033593">
    <property type="entry name" value="N-RASSF"/>
</dbReference>
<proteinExistence type="predicted"/>
<dbReference type="Pfam" id="PF21712">
    <property type="entry name" value="RASSF8-10_RA"/>
    <property type="match status" value="1"/>
</dbReference>
<dbReference type="PANTHER" id="PTHR15286">
    <property type="entry name" value="RAS-ASSOCIATING DOMAIN CONTAINING PROTEIN"/>
    <property type="match status" value="1"/>
</dbReference>
<dbReference type="GeneID" id="108890763"/>
<dbReference type="InterPro" id="IPR029071">
    <property type="entry name" value="Ubiquitin-like_domsf"/>
</dbReference>
<dbReference type="RefSeq" id="XP_050923556.1">
    <property type="nucleotide sequence ID" value="XM_051067599.1"/>
</dbReference>
<dbReference type="GO" id="GO:0007165">
    <property type="term" value="P:signal transduction"/>
    <property type="evidence" value="ECO:0007669"/>
    <property type="project" value="InterPro"/>
</dbReference>
<name>A0AAJ8B091_LATCA</name>
<feature type="region of interest" description="Disordered" evidence="2">
    <location>
        <begin position="374"/>
        <end position="433"/>
    </location>
</feature>
<accession>A0AAJ8B091</accession>
<dbReference type="SMART" id="SM00314">
    <property type="entry name" value="RA"/>
    <property type="match status" value="1"/>
</dbReference>
<evidence type="ECO:0000313" key="6">
    <source>
        <dbReference type="RefSeq" id="XP_050923556.1"/>
    </source>
</evidence>
<feature type="compositionally biased region" description="Low complexity" evidence="2">
    <location>
        <begin position="415"/>
        <end position="426"/>
    </location>
</feature>
<organism evidence="4 6">
    <name type="scientific">Lates calcarifer</name>
    <name type="common">Barramundi</name>
    <name type="synonym">Holocentrus calcarifer</name>
    <dbReference type="NCBI Taxonomy" id="8187"/>
    <lineage>
        <taxon>Eukaryota</taxon>
        <taxon>Metazoa</taxon>
        <taxon>Chordata</taxon>
        <taxon>Craniata</taxon>
        <taxon>Vertebrata</taxon>
        <taxon>Euteleostomi</taxon>
        <taxon>Actinopterygii</taxon>
        <taxon>Neopterygii</taxon>
        <taxon>Teleostei</taxon>
        <taxon>Neoteleostei</taxon>
        <taxon>Acanthomorphata</taxon>
        <taxon>Carangaria</taxon>
        <taxon>Carangaria incertae sedis</taxon>
        <taxon>Centropomidae</taxon>
        <taxon>Lates</taxon>
    </lineage>
</organism>
<evidence type="ECO:0000313" key="5">
    <source>
        <dbReference type="RefSeq" id="XP_018543097.1"/>
    </source>
</evidence>
<reference evidence="5 6" key="1">
    <citation type="submission" date="2025-04" db="UniProtKB">
        <authorList>
            <consortium name="RefSeq"/>
        </authorList>
    </citation>
    <scope>IDENTIFICATION</scope>
    <source>
        <tissue evidence="5 6">Brain</tissue>
    </source>
</reference>
<evidence type="ECO:0000259" key="3">
    <source>
        <dbReference type="PROSITE" id="PS50200"/>
    </source>
</evidence>
<dbReference type="CTD" id="335170"/>
<dbReference type="SUPFAM" id="SSF54236">
    <property type="entry name" value="Ubiquitin-like"/>
    <property type="match status" value="1"/>
</dbReference>
<dbReference type="AlphaFoldDB" id="A0AAJ8B091"/>
<dbReference type="Gene3D" id="3.10.20.90">
    <property type="entry name" value="Phosphatidylinositol 3-kinase Catalytic Subunit, Chain A, domain 1"/>
    <property type="match status" value="1"/>
</dbReference>
<feature type="region of interest" description="Disordered" evidence="2">
    <location>
        <begin position="287"/>
        <end position="310"/>
    </location>
</feature>
<sequence length="433" mass="48935">MESEEAQVSVWVCREEKLVFGLSKRTTCADVVKVLLEEQDCPRGLCAARSYCIVEKWRGFERILPNSTRILRLWVAWGDEQRNVKFVLVKSDASLANHGARSAEARVVLSKHSPCVTKGAARSATAGITPEKQRRIVRKAFRKLEKMNKKKAQAALRDASSAERMETLVHLVVSQDHTIRQQVQRITELDAEIERCEAKVHSDRIKRHGLNYVQDTYLVEAAAASSREEDALSSEQTLDTSEEYVRQCEEVVRLQEELWEQEALLDLVTVQIQEELNHRWMQRRREQLRDRDAEPGEGAQSVACPGADTAPDNELLLEEERIKTQLDASLYIGLRLSADLEAIRSDLELSQEICSAREKEMKDLLEKVNTLDIGEGTDDKTGMMSTLESKSEWVEQARGLSKAQSGNDDDSDTGLSSLHSQDSDSQPVWESLV</sequence>
<evidence type="ECO:0000256" key="1">
    <source>
        <dbReference type="SAM" id="Coils"/>
    </source>
</evidence>